<accession>A0A9J6QBP4</accession>
<protein>
    <submittedName>
        <fullName evidence="2">DUF551 domain-containing protein</fullName>
    </submittedName>
</protein>
<dbReference type="AlphaFoldDB" id="A0A9J6QBP4"/>
<keyword evidence="3" id="KW-1185">Reference proteome</keyword>
<dbReference type="Proteomes" id="UP001061282">
    <property type="component" value="Unassembled WGS sequence"/>
</dbReference>
<evidence type="ECO:0000313" key="2">
    <source>
        <dbReference type="EMBL" id="MCU6669943.1"/>
    </source>
</evidence>
<proteinExistence type="predicted"/>
<dbReference type="RefSeq" id="WP_271268496.1">
    <property type="nucleotide sequence ID" value="NZ_JAMGZJ010000077.1"/>
</dbReference>
<evidence type="ECO:0000313" key="3">
    <source>
        <dbReference type="Proteomes" id="UP001061282"/>
    </source>
</evidence>
<organism evidence="2 3">
    <name type="scientific">Silvania confinis</name>
    <dbReference type="NCBI Taxonomy" id="2926470"/>
    <lineage>
        <taxon>Bacteria</taxon>
        <taxon>Pseudomonadati</taxon>
        <taxon>Pseudomonadota</taxon>
        <taxon>Gammaproteobacteria</taxon>
        <taxon>Enterobacterales</taxon>
        <taxon>Enterobacteriaceae</taxon>
        <taxon>Silvania</taxon>
    </lineage>
</organism>
<gene>
    <name evidence="2" type="ORF">M8013_14445</name>
</gene>
<reference evidence="2" key="1">
    <citation type="submission" date="2022-05" db="EMBL/GenBank/DDBJ databases">
        <title>Description of a novel species of Leclercia; Leclercia tamurae and the Proposal for a Novel Genus Silvania gen. nov. Containing Two Novel Species Silvania hatchlandensis sp. nov. and Silvania confinis sp. nov. Isolated from the Rhizosphere of Oak.</title>
        <authorList>
            <person name="Maddock D.W."/>
            <person name="Brady C.L."/>
            <person name="Denman S."/>
            <person name="Arnold D."/>
        </authorList>
    </citation>
    <scope>NUCLEOTIDE SEQUENCE</scope>
    <source>
        <strain evidence="2">H4N4</strain>
    </source>
</reference>
<evidence type="ECO:0000259" key="1">
    <source>
        <dbReference type="Pfam" id="PF04448"/>
    </source>
</evidence>
<dbReference type="Pfam" id="PF04448">
    <property type="entry name" value="DUF551"/>
    <property type="match status" value="1"/>
</dbReference>
<dbReference type="InterPro" id="IPR007539">
    <property type="entry name" value="DUF551"/>
</dbReference>
<sequence>MTKFTKEQLIEQAKTRMEANQWLLARLPPELATAKEVAMNLAVDEIALAVLTAGMQQEQEPVAKRLRYKDGPWLYKQIGEDGPAGECYTEQMLYAAPQLPRPAVVITNEGIDSIVIPISPDGLDEEKYPIEWHLHHDRERIRKALHEYACRAAMLQGAEQQNRQQNIPENIPTLRDGLAAIRNSGIAIDAERIQAERDALNEPEQGWIPCSERMPERDYVLAADFSGAYYLPSLPNTQVGIYADWFEDGNPSWDEGDGNDLYLKQVTHWMPMPAAPQQEAN</sequence>
<feature type="domain" description="DUF551" evidence="1">
    <location>
        <begin position="206"/>
        <end position="277"/>
    </location>
</feature>
<dbReference type="EMBL" id="JAMGZJ010000077">
    <property type="protein sequence ID" value="MCU6669943.1"/>
    <property type="molecule type" value="Genomic_DNA"/>
</dbReference>
<comment type="caution">
    <text evidence="2">The sequence shown here is derived from an EMBL/GenBank/DDBJ whole genome shotgun (WGS) entry which is preliminary data.</text>
</comment>
<name>A0A9J6QBP4_9ENTR</name>